<feature type="chain" id="PRO_5004352346" evidence="1">
    <location>
        <begin position="28"/>
        <end position="45"/>
    </location>
</feature>
<proteinExistence type="predicted"/>
<comment type="caution">
    <text evidence="2">The sequence shown here is derived from an EMBL/GenBank/DDBJ whole genome shotgun (WGS) entry which is preliminary data.</text>
</comment>
<dbReference type="EMBL" id="AOUO01000213">
    <property type="protein sequence ID" value="EOD67495.1"/>
    <property type="molecule type" value="Genomic_DNA"/>
</dbReference>
<dbReference type="Proteomes" id="UP000014139">
    <property type="component" value="Unassembled WGS sequence"/>
</dbReference>
<feature type="signal peptide" evidence="1">
    <location>
        <begin position="1"/>
        <end position="27"/>
    </location>
</feature>
<keyword evidence="3" id="KW-1185">Reference proteome</keyword>
<evidence type="ECO:0000313" key="3">
    <source>
        <dbReference type="Proteomes" id="UP000014139"/>
    </source>
</evidence>
<dbReference type="PATRIC" id="fig|1292037.4.peg.3093"/>
<reference evidence="2 3" key="1">
    <citation type="submission" date="2013-02" db="EMBL/GenBank/DDBJ databases">
        <title>Draft genome sequence of Amycolatopsis vancoresmycina strain DSM 44592T.</title>
        <authorList>
            <person name="Kumar S."/>
            <person name="Kaur N."/>
            <person name="Kaur C."/>
            <person name="Raghava G.P.S."/>
            <person name="Mayilraj S."/>
        </authorList>
    </citation>
    <scope>NUCLEOTIDE SEQUENCE [LARGE SCALE GENOMIC DNA]</scope>
    <source>
        <strain evidence="2 3">DSM 44592</strain>
    </source>
</reference>
<protein>
    <submittedName>
        <fullName evidence="2">Uncharacterized protein</fullName>
    </submittedName>
</protein>
<evidence type="ECO:0000313" key="2">
    <source>
        <dbReference type="EMBL" id="EOD67495.1"/>
    </source>
</evidence>
<accession>R1HVF2</accession>
<sequence>MTRWIRIAFAATAVTLGVLLPASAALADSVDPNSGSLVWQLPTSD</sequence>
<gene>
    <name evidence="2" type="ORF">H480_16186</name>
</gene>
<dbReference type="RefSeq" id="WP_003081882.1">
    <property type="nucleotide sequence ID" value="NZ_AOUO01000213.1"/>
</dbReference>
<name>R1HVF2_9PSEU</name>
<evidence type="ECO:0000256" key="1">
    <source>
        <dbReference type="SAM" id="SignalP"/>
    </source>
</evidence>
<keyword evidence="1" id="KW-0732">Signal</keyword>
<dbReference type="AlphaFoldDB" id="R1HVF2"/>
<organism evidence="2 3">
    <name type="scientific">Amycolatopsis vancoresmycina DSM 44592</name>
    <dbReference type="NCBI Taxonomy" id="1292037"/>
    <lineage>
        <taxon>Bacteria</taxon>
        <taxon>Bacillati</taxon>
        <taxon>Actinomycetota</taxon>
        <taxon>Actinomycetes</taxon>
        <taxon>Pseudonocardiales</taxon>
        <taxon>Pseudonocardiaceae</taxon>
        <taxon>Amycolatopsis</taxon>
    </lineage>
</organism>